<name>A0A2K8SPF4_9NOSO</name>
<protein>
    <submittedName>
        <fullName evidence="1">Uncharacterized protein</fullName>
    </submittedName>
</protein>
<evidence type="ECO:0000313" key="1">
    <source>
        <dbReference type="EMBL" id="AUB37297.1"/>
    </source>
</evidence>
<sequence>MLGTVSWRVIDLRDRVEKLAKPKWMTAGNPSTVRNNWKESRLKFILDSLADWRV</sequence>
<proteinExistence type="predicted"/>
<dbReference type="KEGG" id="nfl:COO91_03235"/>
<reference evidence="1 2" key="1">
    <citation type="submission" date="2017-11" db="EMBL/GenBank/DDBJ databases">
        <title>Complete genome of a free-living desiccation-tolerant cyanobacterium and its photosynthetic adaptation to extreme terrestrial habitat.</title>
        <authorList>
            <person name="Shang J."/>
        </authorList>
    </citation>
    <scope>NUCLEOTIDE SEQUENCE [LARGE SCALE GENOMIC DNA]</scope>
    <source>
        <strain evidence="1 2">CCNUN1</strain>
    </source>
</reference>
<dbReference type="EMBL" id="CP024785">
    <property type="protein sequence ID" value="AUB37297.1"/>
    <property type="molecule type" value="Genomic_DNA"/>
</dbReference>
<accession>A0A2K8SPF4</accession>
<dbReference type="Proteomes" id="UP000232003">
    <property type="component" value="Chromosome"/>
</dbReference>
<dbReference type="AlphaFoldDB" id="A0A2K8SPF4"/>
<gene>
    <name evidence="1" type="ORF">COO91_03235</name>
</gene>
<evidence type="ECO:0000313" key="2">
    <source>
        <dbReference type="Proteomes" id="UP000232003"/>
    </source>
</evidence>
<keyword evidence="2" id="KW-1185">Reference proteome</keyword>
<organism evidence="1 2">
    <name type="scientific">Nostoc flagelliforme CCNUN1</name>
    <dbReference type="NCBI Taxonomy" id="2038116"/>
    <lineage>
        <taxon>Bacteria</taxon>
        <taxon>Bacillati</taxon>
        <taxon>Cyanobacteriota</taxon>
        <taxon>Cyanophyceae</taxon>
        <taxon>Nostocales</taxon>
        <taxon>Nostocaceae</taxon>
        <taxon>Nostoc</taxon>
    </lineage>
</organism>